<protein>
    <submittedName>
        <fullName evidence="1">tRNA-splicing endonuclease subunit sen54</fullName>
    </submittedName>
</protein>
<reference evidence="1" key="1">
    <citation type="submission" date="2023-07" db="EMBL/GenBank/DDBJ databases">
        <title>Black Yeasts Isolated from many extreme environments.</title>
        <authorList>
            <person name="Coleine C."/>
            <person name="Stajich J.E."/>
            <person name="Selbmann L."/>
        </authorList>
    </citation>
    <scope>NUCLEOTIDE SEQUENCE</scope>
    <source>
        <strain evidence="1">CCFEE 5714</strain>
    </source>
</reference>
<evidence type="ECO:0000313" key="2">
    <source>
        <dbReference type="Proteomes" id="UP001281147"/>
    </source>
</evidence>
<proteinExistence type="predicted"/>
<organism evidence="1 2">
    <name type="scientific">Vermiconidia calcicola</name>
    <dbReference type="NCBI Taxonomy" id="1690605"/>
    <lineage>
        <taxon>Eukaryota</taxon>
        <taxon>Fungi</taxon>
        <taxon>Dikarya</taxon>
        <taxon>Ascomycota</taxon>
        <taxon>Pezizomycotina</taxon>
        <taxon>Dothideomycetes</taxon>
        <taxon>Dothideomycetidae</taxon>
        <taxon>Mycosphaerellales</taxon>
        <taxon>Extremaceae</taxon>
        <taxon>Vermiconidia</taxon>
    </lineage>
</organism>
<name>A0ACC3NQJ7_9PEZI</name>
<dbReference type="EMBL" id="JAUTXU010000018">
    <property type="protein sequence ID" value="KAK3721377.1"/>
    <property type="molecule type" value="Genomic_DNA"/>
</dbReference>
<keyword evidence="2" id="KW-1185">Reference proteome</keyword>
<dbReference type="Proteomes" id="UP001281147">
    <property type="component" value="Unassembled WGS sequence"/>
</dbReference>
<evidence type="ECO:0000313" key="1">
    <source>
        <dbReference type="EMBL" id="KAK3721377.1"/>
    </source>
</evidence>
<keyword evidence="1" id="KW-0255">Endonuclease</keyword>
<sequence length="434" mass="48671">MADADEDVIPQGGASAEETDLSDETQDFRFLATISREDAAVPKRGEKDFESHATALQSNTLAASRQAMHNALSFQRVHPPKGHNIATYHPETNTSYVDDPKGPHFARMGHVKSARDDPLGNDEFRGQRMWLLPEEVLYLLERGSLDVRWPADDHEDGAMGLPMSLQGAYAMFIGDEEAHAGALTFERYSVFASLKRMGYTVLRAPSWNNPDLPPTRECFARPTTSRYPPWHIGLIDYYRPWLVVLSPSESRPDREETAKGPLVRSRLYRSYDEIYRRLALIPFHDPAKQSGPIHYDADLDSDSDSEYDPNQSLCITYHVWKPGSQTYKKSAPGPPDFRIAVVNARETAVPTLEQLSHLMDTVPFDPPVESAQLYQKLRNGYKNVILAIVDQGVVSYLRVAEAAFGREKLYERRSKGPAGKRGGRGGRGGRGRGR</sequence>
<keyword evidence="1" id="KW-0540">Nuclease</keyword>
<accession>A0ACC3NQJ7</accession>
<comment type="caution">
    <text evidence="1">The sequence shown here is derived from an EMBL/GenBank/DDBJ whole genome shotgun (WGS) entry which is preliminary data.</text>
</comment>
<gene>
    <name evidence="1" type="primary">SEN54_1</name>
    <name evidence="1" type="ORF">LTR37_003253</name>
</gene>
<keyword evidence="1" id="KW-0378">Hydrolase</keyword>